<dbReference type="PROSITE" id="PS50931">
    <property type="entry name" value="HTH_LYSR"/>
    <property type="match status" value="1"/>
</dbReference>
<dbReference type="InterPro" id="IPR058163">
    <property type="entry name" value="LysR-type_TF_proteobact-type"/>
</dbReference>
<dbReference type="Pfam" id="PF03466">
    <property type="entry name" value="LysR_substrate"/>
    <property type="match status" value="1"/>
</dbReference>
<dbReference type="RefSeq" id="WP_272139899.1">
    <property type="nucleotide sequence ID" value="NZ_JAQLOI010000003.1"/>
</dbReference>
<dbReference type="InterPro" id="IPR000847">
    <property type="entry name" value="LysR_HTH_N"/>
</dbReference>
<dbReference type="EMBL" id="JAQLOI010000003">
    <property type="protein sequence ID" value="MDB1125832.1"/>
    <property type="molecule type" value="Genomic_DNA"/>
</dbReference>
<evidence type="ECO:0000256" key="3">
    <source>
        <dbReference type="ARBA" id="ARBA00023125"/>
    </source>
</evidence>
<dbReference type="PANTHER" id="PTHR30537:SF5">
    <property type="entry name" value="HTH-TYPE TRANSCRIPTIONAL ACTIVATOR TTDR-RELATED"/>
    <property type="match status" value="1"/>
</dbReference>
<accession>A0ABT4YW63</accession>
<dbReference type="SUPFAM" id="SSF46785">
    <property type="entry name" value="Winged helix' DNA-binding domain"/>
    <property type="match status" value="1"/>
</dbReference>
<evidence type="ECO:0000256" key="1">
    <source>
        <dbReference type="ARBA" id="ARBA00009437"/>
    </source>
</evidence>
<keyword evidence="4" id="KW-0804">Transcription</keyword>
<gene>
    <name evidence="6" type="ORF">PGX00_20070</name>
</gene>
<protein>
    <submittedName>
        <fullName evidence="6">LysR family transcriptional regulator</fullName>
    </submittedName>
</protein>
<proteinExistence type="inferred from homology"/>
<dbReference type="Gene3D" id="1.10.10.10">
    <property type="entry name" value="Winged helix-like DNA-binding domain superfamily/Winged helix DNA-binding domain"/>
    <property type="match status" value="1"/>
</dbReference>
<keyword evidence="7" id="KW-1185">Reference proteome</keyword>
<keyword evidence="2" id="KW-0805">Transcription regulation</keyword>
<evidence type="ECO:0000259" key="5">
    <source>
        <dbReference type="PROSITE" id="PS50931"/>
    </source>
</evidence>
<dbReference type="InterPro" id="IPR036388">
    <property type="entry name" value="WH-like_DNA-bd_sf"/>
</dbReference>
<dbReference type="Proteomes" id="UP001210678">
    <property type="component" value="Unassembled WGS sequence"/>
</dbReference>
<keyword evidence="3" id="KW-0238">DNA-binding</keyword>
<comment type="caution">
    <text evidence="6">The sequence shown here is derived from an EMBL/GenBank/DDBJ whole genome shotgun (WGS) entry which is preliminary data.</text>
</comment>
<evidence type="ECO:0000256" key="2">
    <source>
        <dbReference type="ARBA" id="ARBA00023015"/>
    </source>
</evidence>
<reference evidence="6 7" key="1">
    <citation type="submission" date="2023-01" db="EMBL/GenBank/DDBJ databases">
        <title>Vibrio sp. KJ40-1 sp.nov, isolated from marine algae.</title>
        <authorList>
            <person name="Butt M."/>
            <person name="Kim J.M.J."/>
            <person name="Jeon C.O.C."/>
        </authorList>
    </citation>
    <scope>NUCLEOTIDE SEQUENCE [LARGE SCALE GENOMIC DNA]</scope>
    <source>
        <strain evidence="6 7">KJ40-1</strain>
    </source>
</reference>
<organism evidence="6 7">
    <name type="scientific">Vibrio algarum</name>
    <dbReference type="NCBI Taxonomy" id="3020714"/>
    <lineage>
        <taxon>Bacteria</taxon>
        <taxon>Pseudomonadati</taxon>
        <taxon>Pseudomonadota</taxon>
        <taxon>Gammaproteobacteria</taxon>
        <taxon>Vibrionales</taxon>
        <taxon>Vibrionaceae</taxon>
        <taxon>Vibrio</taxon>
    </lineage>
</organism>
<dbReference type="InterPro" id="IPR036390">
    <property type="entry name" value="WH_DNA-bd_sf"/>
</dbReference>
<name>A0ABT4YW63_9VIBR</name>
<dbReference type="PANTHER" id="PTHR30537">
    <property type="entry name" value="HTH-TYPE TRANSCRIPTIONAL REGULATOR"/>
    <property type="match status" value="1"/>
</dbReference>
<evidence type="ECO:0000256" key="4">
    <source>
        <dbReference type="ARBA" id="ARBA00023163"/>
    </source>
</evidence>
<dbReference type="SUPFAM" id="SSF53850">
    <property type="entry name" value="Periplasmic binding protein-like II"/>
    <property type="match status" value="1"/>
</dbReference>
<dbReference type="Gene3D" id="3.40.190.290">
    <property type="match status" value="1"/>
</dbReference>
<evidence type="ECO:0000313" key="7">
    <source>
        <dbReference type="Proteomes" id="UP001210678"/>
    </source>
</evidence>
<feature type="domain" description="HTH lysR-type" evidence="5">
    <location>
        <begin position="6"/>
        <end position="63"/>
    </location>
</feature>
<dbReference type="InterPro" id="IPR005119">
    <property type="entry name" value="LysR_subst-bd"/>
</dbReference>
<sequence length="284" mass="31116">MNLSIEQLKSMVVFTHIVEQGSFSAAAKQVDLSRTVVSYHMKKLEDNLGVKLINRSTRSLSLTEAGKAYYESCRVITEQAQFAQQKMDNFKNEPQGLIKITCPVNVGLQLIVPALNEFKEQFPKIDLDVMLSDDVINIIQEGIDLAIRGAPLPDSGLIASKLSTLQTCLCASPDYLNKHGRPKTPTDLDTHTWVVYKQSSTTLELTKGTRSFRVKVAGSISTNNAAARTAFVEGGHGLGRIPVYDVAPRLKQGKLETVLDDYFLSPIHVYGVFAPGASDSKKSG</sequence>
<comment type="similarity">
    <text evidence="1">Belongs to the LysR transcriptional regulatory family.</text>
</comment>
<dbReference type="CDD" id="cd08422">
    <property type="entry name" value="PBP2_CrgA_like"/>
    <property type="match status" value="1"/>
</dbReference>
<evidence type="ECO:0000313" key="6">
    <source>
        <dbReference type="EMBL" id="MDB1125832.1"/>
    </source>
</evidence>
<dbReference type="Pfam" id="PF00126">
    <property type="entry name" value="HTH_1"/>
    <property type="match status" value="1"/>
</dbReference>